<dbReference type="AlphaFoldDB" id="A0A6J6BF34"/>
<dbReference type="PANTHER" id="PTHR42693">
    <property type="entry name" value="ARYLSULFATASE FAMILY MEMBER"/>
    <property type="match status" value="1"/>
</dbReference>
<dbReference type="EMBL" id="CAEZSF010000066">
    <property type="protein sequence ID" value="CAB4537516.1"/>
    <property type="molecule type" value="Genomic_DNA"/>
</dbReference>
<dbReference type="InterPro" id="IPR050738">
    <property type="entry name" value="Sulfatase"/>
</dbReference>
<evidence type="ECO:0000256" key="1">
    <source>
        <dbReference type="ARBA" id="ARBA00008779"/>
    </source>
</evidence>
<proteinExistence type="inferred from homology"/>
<dbReference type="PANTHER" id="PTHR42693:SF53">
    <property type="entry name" value="ENDO-4-O-SULFATASE"/>
    <property type="match status" value="1"/>
</dbReference>
<sequence length="461" mass="51835">MIVADDHGREAVGCYGNPVVSTPNIDALAATGIRFDNAFCTTASCSSSRSVILTGLHNHTNRTFGLVHDPHNFSMSSHVTTLPALMKQAGYRTGRMGKKHYQPEELFPFDFDPPEWGTDEDILRHRDDVWLAGRCEEFVQGEAPYFLYWCSHDPHRNWERADHPLRPDDFGNPRNPFPGDEETPFDPEQVIVPPWLPDLPEVRAEIAEYYQSIARLDRGVGRLVDLIEQSGSDRETVILYLSDNGGAFPVAKTTLYDPGMQLPLIISTIPSAGSPETGSDSSPEAAGSESAVSCDALVSWADLAPTVLDLAGSPDLGAHMFGESLRPLLDEPSGQGRDHVFASHCFHQVTNYYPMRVVRTHRWKFIYNIAWKLDFPTASDIHMSATWQSTLRESGTLGQREVDTYLHRPRFELYDLEADPSELHNLAEMPAQAEQVAEFVTLIQNFQMETSDPWFHKWIYE</sequence>
<keyword evidence="2" id="KW-0378">Hydrolase</keyword>
<dbReference type="InterPro" id="IPR017850">
    <property type="entry name" value="Alkaline_phosphatase_core_sf"/>
</dbReference>
<organism evidence="4">
    <name type="scientific">freshwater metagenome</name>
    <dbReference type="NCBI Taxonomy" id="449393"/>
    <lineage>
        <taxon>unclassified sequences</taxon>
        <taxon>metagenomes</taxon>
        <taxon>ecological metagenomes</taxon>
    </lineage>
</organism>
<evidence type="ECO:0000259" key="3">
    <source>
        <dbReference type="Pfam" id="PF00884"/>
    </source>
</evidence>
<dbReference type="CDD" id="cd16027">
    <property type="entry name" value="SGSH"/>
    <property type="match status" value="1"/>
</dbReference>
<gene>
    <name evidence="4" type="ORF">UFOPK1358_00833</name>
</gene>
<evidence type="ECO:0000256" key="2">
    <source>
        <dbReference type="ARBA" id="ARBA00022801"/>
    </source>
</evidence>
<dbReference type="Pfam" id="PF00884">
    <property type="entry name" value="Sulfatase"/>
    <property type="match status" value="1"/>
</dbReference>
<feature type="domain" description="Sulfatase N-terminal" evidence="3">
    <location>
        <begin position="2"/>
        <end position="312"/>
    </location>
</feature>
<dbReference type="Gene3D" id="3.40.720.10">
    <property type="entry name" value="Alkaline Phosphatase, subunit A"/>
    <property type="match status" value="1"/>
</dbReference>
<name>A0A6J6BF34_9ZZZZ</name>
<reference evidence="4" key="1">
    <citation type="submission" date="2020-05" db="EMBL/GenBank/DDBJ databases">
        <authorList>
            <person name="Chiriac C."/>
            <person name="Salcher M."/>
            <person name="Ghai R."/>
            <person name="Kavagutti S V."/>
        </authorList>
    </citation>
    <scope>NUCLEOTIDE SEQUENCE</scope>
</reference>
<protein>
    <submittedName>
        <fullName evidence="4">Unannotated protein</fullName>
    </submittedName>
</protein>
<dbReference type="GO" id="GO:0004065">
    <property type="term" value="F:arylsulfatase activity"/>
    <property type="evidence" value="ECO:0007669"/>
    <property type="project" value="TreeGrafter"/>
</dbReference>
<comment type="similarity">
    <text evidence="1">Belongs to the sulfatase family.</text>
</comment>
<dbReference type="SUPFAM" id="SSF53649">
    <property type="entry name" value="Alkaline phosphatase-like"/>
    <property type="match status" value="1"/>
</dbReference>
<accession>A0A6J6BF34</accession>
<evidence type="ECO:0000313" key="4">
    <source>
        <dbReference type="EMBL" id="CAB4537516.1"/>
    </source>
</evidence>
<dbReference type="InterPro" id="IPR000917">
    <property type="entry name" value="Sulfatase_N"/>
</dbReference>